<evidence type="ECO:0000256" key="1">
    <source>
        <dbReference type="SAM" id="MobiDB-lite"/>
    </source>
</evidence>
<accession>A0A0G4H2B9</accession>
<dbReference type="AlphaFoldDB" id="A0A0G4H2B9"/>
<protein>
    <submittedName>
        <fullName evidence="2">Uncharacterized protein</fullName>
    </submittedName>
</protein>
<dbReference type="EMBL" id="CDMY01000948">
    <property type="protein sequence ID" value="CEM37686.1"/>
    <property type="molecule type" value="Genomic_DNA"/>
</dbReference>
<sequence length="472" mass="50872">MASAQTMPPWIGSSASEDPLGRHGRQPASWSWNGNGSDPCLWMDNIPDTYSSHSSKPNTLPTTDMETRTNRIRNVTAARRHHTPSGSGGSVAALSWRTPGTSSPWVARTHSSERDYAPIPYFPILNTDVASEAGDSQAGAFPSRRGSPGNSSHLLTPLADAHNTYRGYGRPASPHLSVADGSDRLTPGSFLTPSNMSSVASHPSRSSPSDYAPIPSFLGPMQSMPSIPETLSRPSDDDQDEAVGEELSPLPPSGNELPGRQLPDRTEGESVSERATPDAAPLPTLSAATPIPVEGTRSPNRGRRGIPWLSAFRNPFNRNPFRRRSHLPTLAEHHPEPTTSIIFEQGEEEDQRPSSSSTRGDPLSPSSVVRSAPCPPPPEAISPLRNQTETTPIPSAPLRRQHTFAQFISPRTGWRPHAARLRLNPRIADYRGDEYHVSRARGVEAMSTTAGLQRGSSGSTVDCPGRFVSANL</sequence>
<name>A0A0G4H2B9_VITBC</name>
<feature type="compositionally biased region" description="Low complexity" evidence="1">
    <location>
        <begin position="277"/>
        <end position="292"/>
    </location>
</feature>
<dbReference type="Proteomes" id="UP000041254">
    <property type="component" value="Unassembled WGS sequence"/>
</dbReference>
<proteinExistence type="predicted"/>
<gene>
    <name evidence="2" type="ORF">Vbra_4644</name>
</gene>
<feature type="compositionally biased region" description="Polar residues" evidence="1">
    <location>
        <begin position="50"/>
        <end position="64"/>
    </location>
</feature>
<feature type="region of interest" description="Disordered" evidence="1">
    <location>
        <begin position="133"/>
        <end position="320"/>
    </location>
</feature>
<dbReference type="InParanoid" id="A0A0G4H2B9"/>
<feature type="compositionally biased region" description="Low complexity" evidence="1">
    <location>
        <begin position="197"/>
        <end position="209"/>
    </location>
</feature>
<reference evidence="2 3" key="1">
    <citation type="submission" date="2014-11" db="EMBL/GenBank/DDBJ databases">
        <authorList>
            <person name="Zhu J."/>
            <person name="Qi W."/>
            <person name="Song R."/>
        </authorList>
    </citation>
    <scope>NUCLEOTIDE SEQUENCE [LARGE SCALE GENOMIC DNA]</scope>
</reference>
<organism evidence="2 3">
    <name type="scientific">Vitrella brassicaformis (strain CCMP3155)</name>
    <dbReference type="NCBI Taxonomy" id="1169540"/>
    <lineage>
        <taxon>Eukaryota</taxon>
        <taxon>Sar</taxon>
        <taxon>Alveolata</taxon>
        <taxon>Colpodellida</taxon>
        <taxon>Vitrellaceae</taxon>
        <taxon>Vitrella</taxon>
    </lineage>
</organism>
<feature type="region of interest" description="Disordered" evidence="1">
    <location>
        <begin position="50"/>
        <end position="69"/>
    </location>
</feature>
<feature type="region of interest" description="Disordered" evidence="1">
    <location>
        <begin position="346"/>
        <end position="400"/>
    </location>
</feature>
<evidence type="ECO:0000313" key="2">
    <source>
        <dbReference type="EMBL" id="CEM37686.1"/>
    </source>
</evidence>
<evidence type="ECO:0000313" key="3">
    <source>
        <dbReference type="Proteomes" id="UP000041254"/>
    </source>
</evidence>
<feature type="compositionally biased region" description="Basic and acidic residues" evidence="1">
    <location>
        <begin position="262"/>
        <end position="276"/>
    </location>
</feature>
<feature type="region of interest" description="Disordered" evidence="1">
    <location>
        <begin position="1"/>
        <end position="34"/>
    </location>
</feature>
<dbReference type="VEuPathDB" id="CryptoDB:Vbra_4644"/>
<feature type="region of interest" description="Disordered" evidence="1">
    <location>
        <begin position="77"/>
        <end position="109"/>
    </location>
</feature>
<keyword evidence="3" id="KW-1185">Reference proteome</keyword>
<feature type="compositionally biased region" description="Polar residues" evidence="1">
    <location>
        <begin position="384"/>
        <end position="393"/>
    </location>
</feature>